<evidence type="ECO:0000313" key="1">
    <source>
        <dbReference type="EMBL" id="CAE1322703.1"/>
    </source>
</evidence>
<reference evidence="1" key="1">
    <citation type="submission" date="2021-01" db="EMBL/GenBank/DDBJ databases">
        <authorList>
            <person name="Li R."/>
            <person name="Bekaert M."/>
        </authorList>
    </citation>
    <scope>NUCLEOTIDE SEQUENCE</scope>
    <source>
        <strain evidence="1">Farmed</strain>
    </source>
</reference>
<comment type="caution">
    <text evidence="1">The sequence shown here is derived from an EMBL/GenBank/DDBJ whole genome shotgun (WGS) entry which is preliminary data.</text>
</comment>
<accession>A0A812EGE8</accession>
<dbReference type="OrthoDB" id="6145148at2759"/>
<proteinExistence type="predicted"/>
<dbReference type="EMBL" id="CAHIKZ030005336">
    <property type="protein sequence ID" value="CAE1322703.1"/>
    <property type="molecule type" value="Genomic_DNA"/>
</dbReference>
<evidence type="ECO:0000313" key="2">
    <source>
        <dbReference type="Proteomes" id="UP000597762"/>
    </source>
</evidence>
<dbReference type="PANTHER" id="PTHR19446">
    <property type="entry name" value="REVERSE TRANSCRIPTASES"/>
    <property type="match status" value="1"/>
</dbReference>
<dbReference type="Proteomes" id="UP000597762">
    <property type="component" value="Unassembled WGS sequence"/>
</dbReference>
<dbReference type="AlphaFoldDB" id="A0A812EGE8"/>
<protein>
    <submittedName>
        <fullName evidence="1">Uncharacterized protein</fullName>
    </submittedName>
</protein>
<name>A0A812EGE8_ACAPH</name>
<sequence>MPKKTNYEFYDSINRIFELLAMLYHLFVPFMEKEEILARCAEHFKELLNKDMPIDSSALDELLTLPGLPDLDSTSNEVNNVIKYIRYKKSPGDDGIPEEVYKYGAPHLASYLHSVFGLCWTSRMIPKLWKHANITRRNVIVPFAATAEAFPF</sequence>
<keyword evidence="2" id="KW-1185">Reference proteome</keyword>
<gene>
    <name evidence="1" type="ORF">SPHA_72650</name>
</gene>
<organism evidence="1 2">
    <name type="scientific">Acanthosepion pharaonis</name>
    <name type="common">Pharaoh cuttlefish</name>
    <name type="synonym">Sepia pharaonis</name>
    <dbReference type="NCBI Taxonomy" id="158019"/>
    <lineage>
        <taxon>Eukaryota</taxon>
        <taxon>Metazoa</taxon>
        <taxon>Spiralia</taxon>
        <taxon>Lophotrochozoa</taxon>
        <taxon>Mollusca</taxon>
        <taxon>Cephalopoda</taxon>
        <taxon>Coleoidea</taxon>
        <taxon>Decapodiformes</taxon>
        <taxon>Sepiida</taxon>
        <taxon>Sepiina</taxon>
        <taxon>Sepiidae</taxon>
        <taxon>Acanthosepion</taxon>
    </lineage>
</organism>